<evidence type="ECO:0000313" key="3">
    <source>
        <dbReference type="WBParaSite" id="HPLM_0000224201-mRNA-1"/>
    </source>
</evidence>
<dbReference type="AlphaFoldDB" id="A0A0N4VY71"/>
<dbReference type="PANTHER" id="PTHR48103">
    <property type="entry name" value="MIDASIN-RELATED"/>
    <property type="match status" value="1"/>
</dbReference>
<organism evidence="3">
    <name type="scientific">Haemonchus placei</name>
    <name type="common">Barber's pole worm</name>
    <dbReference type="NCBI Taxonomy" id="6290"/>
    <lineage>
        <taxon>Eukaryota</taxon>
        <taxon>Metazoa</taxon>
        <taxon>Ecdysozoa</taxon>
        <taxon>Nematoda</taxon>
        <taxon>Chromadorea</taxon>
        <taxon>Rhabditida</taxon>
        <taxon>Rhabditina</taxon>
        <taxon>Rhabditomorpha</taxon>
        <taxon>Strongyloidea</taxon>
        <taxon>Trichostrongylidae</taxon>
        <taxon>Haemonchus</taxon>
    </lineage>
</organism>
<evidence type="ECO:0000256" key="2">
    <source>
        <dbReference type="ARBA" id="ARBA00022840"/>
    </source>
</evidence>
<dbReference type="SUPFAM" id="SSF52540">
    <property type="entry name" value="P-loop containing nucleoside triphosphate hydrolases"/>
    <property type="match status" value="1"/>
</dbReference>
<protein>
    <submittedName>
        <fullName evidence="3">AAA_5 domain-containing protein</fullName>
    </submittedName>
</protein>
<accession>A0A0N4VY71</accession>
<proteinExistence type="predicted"/>
<dbReference type="GO" id="GO:0000027">
    <property type="term" value="P:ribosomal large subunit assembly"/>
    <property type="evidence" value="ECO:0007669"/>
    <property type="project" value="TreeGrafter"/>
</dbReference>
<reference evidence="3" key="1">
    <citation type="submission" date="2017-02" db="UniProtKB">
        <authorList>
            <consortium name="WormBaseParasite"/>
        </authorList>
    </citation>
    <scope>IDENTIFICATION</scope>
</reference>
<dbReference type="GO" id="GO:0030687">
    <property type="term" value="C:preribosome, large subunit precursor"/>
    <property type="evidence" value="ECO:0007669"/>
    <property type="project" value="TreeGrafter"/>
</dbReference>
<keyword evidence="2" id="KW-0067">ATP-binding</keyword>
<evidence type="ECO:0000256" key="1">
    <source>
        <dbReference type="ARBA" id="ARBA00022741"/>
    </source>
</evidence>
<sequence length="215" mass="24462">LRRLYSDYFNEPVVTRPIVLSADDKQFQIGQVLLPRKRCIDEKSTWRMLASQSTLIHQLSVCIDMKWMPLIIGPRNCGKRSALECLAQICGVELHTILLTPETDAQELIGSYEQVVDNSALNDAKTTLCSLLEQHVDEGVLKKLNDADDVTQLEMIAEIELVDMKESNSSVVDECREVLAHAARSAMRFEWIDSLFVRAYLDGHWLLIEDVNLCR</sequence>
<dbReference type="PANTHER" id="PTHR48103:SF2">
    <property type="entry name" value="MIDASIN"/>
    <property type="match status" value="1"/>
</dbReference>
<dbReference type="WBParaSite" id="HPLM_0000224201-mRNA-1">
    <property type="protein sequence ID" value="HPLM_0000224201-mRNA-1"/>
    <property type="gene ID" value="HPLM_0000224201"/>
</dbReference>
<dbReference type="InterPro" id="IPR027417">
    <property type="entry name" value="P-loop_NTPase"/>
</dbReference>
<keyword evidence="1" id="KW-0547">Nucleotide-binding</keyword>
<dbReference type="GO" id="GO:0005524">
    <property type="term" value="F:ATP binding"/>
    <property type="evidence" value="ECO:0007669"/>
    <property type="project" value="UniProtKB-KW"/>
</dbReference>
<name>A0A0N4VY71_HAEPC</name>
<dbReference type="Gene3D" id="3.40.50.300">
    <property type="entry name" value="P-loop containing nucleotide triphosphate hydrolases"/>
    <property type="match status" value="1"/>
</dbReference>
<dbReference type="OMA" id="DEKSTWR"/>
<dbReference type="GO" id="GO:0005634">
    <property type="term" value="C:nucleus"/>
    <property type="evidence" value="ECO:0007669"/>
    <property type="project" value="TreeGrafter"/>
</dbReference>
<dbReference type="GO" id="GO:0000055">
    <property type="term" value="P:ribosomal large subunit export from nucleus"/>
    <property type="evidence" value="ECO:0007669"/>
    <property type="project" value="TreeGrafter"/>
</dbReference>